<keyword evidence="2" id="KW-1185">Reference proteome</keyword>
<organism evidence="1 2">
    <name type="scientific">Rohdeia mirabilis</name>
    <dbReference type="NCBI Taxonomy" id="2528008"/>
    <lineage>
        <taxon>Bacteria</taxon>
        <taxon>Pseudomonadati</taxon>
        <taxon>Planctomycetota</taxon>
        <taxon>Planctomycetia</taxon>
        <taxon>Planctomycetia incertae sedis</taxon>
        <taxon>Rohdeia</taxon>
    </lineage>
</organism>
<dbReference type="AlphaFoldDB" id="A0A518CX59"/>
<proteinExistence type="predicted"/>
<evidence type="ECO:0000313" key="2">
    <source>
        <dbReference type="Proteomes" id="UP000319342"/>
    </source>
</evidence>
<reference evidence="1 2" key="1">
    <citation type="submission" date="2019-02" db="EMBL/GenBank/DDBJ databases">
        <title>Deep-cultivation of Planctomycetes and their phenomic and genomic characterization uncovers novel biology.</title>
        <authorList>
            <person name="Wiegand S."/>
            <person name="Jogler M."/>
            <person name="Boedeker C."/>
            <person name="Pinto D."/>
            <person name="Vollmers J."/>
            <person name="Rivas-Marin E."/>
            <person name="Kohn T."/>
            <person name="Peeters S.H."/>
            <person name="Heuer A."/>
            <person name="Rast P."/>
            <person name="Oberbeckmann S."/>
            <person name="Bunk B."/>
            <person name="Jeske O."/>
            <person name="Meyerdierks A."/>
            <person name="Storesund J.E."/>
            <person name="Kallscheuer N."/>
            <person name="Luecker S."/>
            <person name="Lage O.M."/>
            <person name="Pohl T."/>
            <person name="Merkel B.J."/>
            <person name="Hornburger P."/>
            <person name="Mueller R.-W."/>
            <person name="Bruemmer F."/>
            <person name="Labrenz M."/>
            <person name="Spormann A.M."/>
            <person name="Op den Camp H."/>
            <person name="Overmann J."/>
            <person name="Amann R."/>
            <person name="Jetten M.S.M."/>
            <person name="Mascher T."/>
            <person name="Medema M.H."/>
            <person name="Devos D.P."/>
            <person name="Kaster A.-K."/>
            <person name="Ovreas L."/>
            <person name="Rohde M."/>
            <person name="Galperin M.Y."/>
            <person name="Jogler C."/>
        </authorList>
    </citation>
    <scope>NUCLEOTIDE SEQUENCE [LARGE SCALE GENOMIC DNA]</scope>
    <source>
        <strain evidence="1 2">Pla163</strain>
    </source>
</reference>
<sequence length="115" mass="12575">MTTWKLTTDTLVLDIKGLDQIWSLKGAVTLKRASIRAVSRFDGELRPPFWKMPGTSIPGVIAAGTYYGDDRKEFWMSRFGHEGVVIDLDGSGPYTRVVVDVEDAEGLLAALGTAT</sequence>
<dbReference type="Proteomes" id="UP000319342">
    <property type="component" value="Chromosome"/>
</dbReference>
<evidence type="ECO:0008006" key="3">
    <source>
        <dbReference type="Google" id="ProtNLM"/>
    </source>
</evidence>
<dbReference type="OrthoDB" id="530515at2"/>
<dbReference type="RefSeq" id="WP_145184185.1">
    <property type="nucleotide sequence ID" value="NZ_CP036290.1"/>
</dbReference>
<protein>
    <recommendedName>
        <fullName evidence="3">Bacterial Pleckstrin homology domain-containing protein</fullName>
    </recommendedName>
</protein>
<dbReference type="EMBL" id="CP036290">
    <property type="protein sequence ID" value="QDU83812.1"/>
    <property type="molecule type" value="Genomic_DNA"/>
</dbReference>
<evidence type="ECO:0000313" key="1">
    <source>
        <dbReference type="EMBL" id="QDU83812.1"/>
    </source>
</evidence>
<gene>
    <name evidence="1" type="ORF">Pla163_09130</name>
</gene>
<name>A0A518CX59_9BACT</name>
<accession>A0A518CX59</accession>